<protein>
    <submittedName>
        <fullName evidence="2">Uncharacterized protein</fullName>
    </submittedName>
</protein>
<evidence type="ECO:0000313" key="3">
    <source>
        <dbReference type="Proteomes" id="UP000054018"/>
    </source>
</evidence>
<dbReference type="EMBL" id="KN833749">
    <property type="protein sequence ID" value="KIK21648.1"/>
    <property type="molecule type" value="Genomic_DNA"/>
</dbReference>
<evidence type="ECO:0000313" key="2">
    <source>
        <dbReference type="EMBL" id="KIK21648.1"/>
    </source>
</evidence>
<feature type="signal peptide" evidence="1">
    <location>
        <begin position="1"/>
        <end position="17"/>
    </location>
</feature>
<name>A0A0C9ZPE9_9AGAM</name>
<gene>
    <name evidence="2" type="ORF">PISMIDRAFT_681112</name>
</gene>
<sequence>MMTGSIGVACCLLLIEAEQGMYQYIRHFRLNHPGCRGNNVIGSALEGLEATSLQSRA</sequence>
<proteinExistence type="predicted"/>
<feature type="non-terminal residue" evidence="2">
    <location>
        <position position="57"/>
    </location>
</feature>
<evidence type="ECO:0000256" key="1">
    <source>
        <dbReference type="SAM" id="SignalP"/>
    </source>
</evidence>
<accession>A0A0C9ZPE9</accession>
<dbReference type="Proteomes" id="UP000054018">
    <property type="component" value="Unassembled WGS sequence"/>
</dbReference>
<dbReference type="HOGENOM" id="CLU_3002159_0_0_1"/>
<feature type="chain" id="PRO_5002223759" evidence="1">
    <location>
        <begin position="18"/>
        <end position="57"/>
    </location>
</feature>
<dbReference type="AlphaFoldDB" id="A0A0C9ZPE9"/>
<keyword evidence="3" id="KW-1185">Reference proteome</keyword>
<keyword evidence="1" id="KW-0732">Signal</keyword>
<reference evidence="3" key="2">
    <citation type="submission" date="2015-01" db="EMBL/GenBank/DDBJ databases">
        <title>Evolutionary Origins and Diversification of the Mycorrhizal Mutualists.</title>
        <authorList>
            <consortium name="DOE Joint Genome Institute"/>
            <consortium name="Mycorrhizal Genomics Consortium"/>
            <person name="Kohler A."/>
            <person name="Kuo A."/>
            <person name="Nagy L.G."/>
            <person name="Floudas D."/>
            <person name="Copeland A."/>
            <person name="Barry K.W."/>
            <person name="Cichocki N."/>
            <person name="Veneault-Fourrey C."/>
            <person name="LaButti K."/>
            <person name="Lindquist E.A."/>
            <person name="Lipzen A."/>
            <person name="Lundell T."/>
            <person name="Morin E."/>
            <person name="Murat C."/>
            <person name="Riley R."/>
            <person name="Ohm R."/>
            <person name="Sun H."/>
            <person name="Tunlid A."/>
            <person name="Henrissat B."/>
            <person name="Grigoriev I.V."/>
            <person name="Hibbett D.S."/>
            <person name="Martin F."/>
        </authorList>
    </citation>
    <scope>NUCLEOTIDE SEQUENCE [LARGE SCALE GENOMIC DNA]</scope>
    <source>
        <strain evidence="3">441</strain>
    </source>
</reference>
<organism evidence="2 3">
    <name type="scientific">Pisolithus microcarpus 441</name>
    <dbReference type="NCBI Taxonomy" id="765257"/>
    <lineage>
        <taxon>Eukaryota</taxon>
        <taxon>Fungi</taxon>
        <taxon>Dikarya</taxon>
        <taxon>Basidiomycota</taxon>
        <taxon>Agaricomycotina</taxon>
        <taxon>Agaricomycetes</taxon>
        <taxon>Agaricomycetidae</taxon>
        <taxon>Boletales</taxon>
        <taxon>Sclerodermatineae</taxon>
        <taxon>Pisolithaceae</taxon>
        <taxon>Pisolithus</taxon>
    </lineage>
</organism>
<reference evidence="2 3" key="1">
    <citation type="submission" date="2014-04" db="EMBL/GenBank/DDBJ databases">
        <authorList>
            <consortium name="DOE Joint Genome Institute"/>
            <person name="Kuo A."/>
            <person name="Kohler A."/>
            <person name="Costa M.D."/>
            <person name="Nagy L.G."/>
            <person name="Floudas D."/>
            <person name="Copeland A."/>
            <person name="Barry K.W."/>
            <person name="Cichocki N."/>
            <person name="Veneault-Fourrey C."/>
            <person name="LaButti K."/>
            <person name="Lindquist E.A."/>
            <person name="Lipzen A."/>
            <person name="Lundell T."/>
            <person name="Morin E."/>
            <person name="Murat C."/>
            <person name="Sun H."/>
            <person name="Tunlid A."/>
            <person name="Henrissat B."/>
            <person name="Grigoriev I.V."/>
            <person name="Hibbett D.S."/>
            <person name="Martin F."/>
            <person name="Nordberg H.P."/>
            <person name="Cantor M.N."/>
            <person name="Hua S.X."/>
        </authorList>
    </citation>
    <scope>NUCLEOTIDE SEQUENCE [LARGE SCALE GENOMIC DNA]</scope>
    <source>
        <strain evidence="2 3">441</strain>
    </source>
</reference>